<sequence>MSKRGGRGANVLKGANFEYDTEIKLDVKPELDFPIHPDLKKQSAPSEREARVLRNFRAYQSTVQAGPIYTHPTKRDTDAPAKTFSEEQFNKQYGVNVKADFDPFTGVDTYSKKYDPPKQTLPNLKRIKLDRKLFPKELWDVLAGASGDDIRANISRAGERKGAMIDANTVTTNGASEVDQKDMVKLIDKAGEEGEGDDEEANSENEEEEPQDETYEDDEDGGDYNAEGYFSGGEGDGDDGDDTAGGDDY</sequence>
<dbReference type="PANTHER" id="PTHR15367:SF2">
    <property type="entry name" value="DNA-DIRECTED RNA POLYMERASE III SUBUNIT"/>
    <property type="match status" value="1"/>
</dbReference>
<reference evidence="6" key="1">
    <citation type="journal article" date="2021" name="IMA Fungus">
        <title>Genomic characterization of three marine fungi, including Emericellopsis atlantica sp. nov. with signatures of a generalist lifestyle and marine biomass degradation.</title>
        <authorList>
            <person name="Hagestad O.C."/>
            <person name="Hou L."/>
            <person name="Andersen J.H."/>
            <person name="Hansen E.H."/>
            <person name="Altermark B."/>
            <person name="Li C."/>
            <person name="Kuhnert E."/>
            <person name="Cox R.J."/>
            <person name="Crous P.W."/>
            <person name="Spatafora J.W."/>
            <person name="Lail K."/>
            <person name="Amirebrahimi M."/>
            <person name="Lipzen A."/>
            <person name="Pangilinan J."/>
            <person name="Andreopoulos W."/>
            <person name="Hayes R.D."/>
            <person name="Ng V."/>
            <person name="Grigoriev I.V."/>
            <person name="Jackson S.A."/>
            <person name="Sutton T.D.S."/>
            <person name="Dobson A.D.W."/>
            <person name="Rama T."/>
        </authorList>
    </citation>
    <scope>NUCLEOTIDE SEQUENCE</scope>
    <source>
        <strain evidence="6">TRa3180A</strain>
    </source>
</reference>
<protein>
    <recommendedName>
        <fullName evidence="4">DNA-directed RNA polymerase III subunit</fullName>
    </recommendedName>
</protein>
<organism evidence="6 7">
    <name type="scientific">Calycina marina</name>
    <dbReference type="NCBI Taxonomy" id="1763456"/>
    <lineage>
        <taxon>Eukaryota</taxon>
        <taxon>Fungi</taxon>
        <taxon>Dikarya</taxon>
        <taxon>Ascomycota</taxon>
        <taxon>Pezizomycotina</taxon>
        <taxon>Leotiomycetes</taxon>
        <taxon>Helotiales</taxon>
        <taxon>Pezizellaceae</taxon>
        <taxon>Calycina</taxon>
    </lineage>
</organism>
<dbReference type="InterPro" id="IPR024661">
    <property type="entry name" value="RNA_pol_III_Rpc31"/>
</dbReference>
<keyword evidence="7" id="KW-1185">Reference proteome</keyword>
<keyword evidence="6" id="KW-0240">DNA-directed RNA polymerase</keyword>
<comment type="subcellular location">
    <subcellularLocation>
        <location evidence="1 4">Nucleus</location>
    </subcellularLocation>
</comment>
<comment type="caution">
    <text evidence="6">The sequence shown here is derived from an EMBL/GenBank/DDBJ whole genome shotgun (WGS) entry which is preliminary data.</text>
</comment>
<keyword evidence="6" id="KW-0804">Transcription</keyword>
<dbReference type="Pfam" id="PF11705">
    <property type="entry name" value="RNA_pol_3_Rpc31"/>
    <property type="match status" value="1"/>
</dbReference>
<dbReference type="AlphaFoldDB" id="A0A9P8CF25"/>
<feature type="compositionally biased region" description="Basic and acidic residues" evidence="5">
    <location>
        <begin position="178"/>
        <end position="192"/>
    </location>
</feature>
<evidence type="ECO:0000256" key="4">
    <source>
        <dbReference type="PIRNR" id="PIRNR000777"/>
    </source>
</evidence>
<evidence type="ECO:0000256" key="5">
    <source>
        <dbReference type="SAM" id="MobiDB-lite"/>
    </source>
</evidence>
<feature type="compositionally biased region" description="Acidic residues" evidence="5">
    <location>
        <begin position="235"/>
        <end position="249"/>
    </location>
</feature>
<gene>
    <name evidence="6" type="ORF">BJ878DRAFT_506457</name>
</gene>
<feature type="compositionally biased region" description="Acidic residues" evidence="5">
    <location>
        <begin position="193"/>
        <end position="222"/>
    </location>
</feature>
<accession>A0A9P8CF25</accession>
<dbReference type="PANTHER" id="PTHR15367">
    <property type="entry name" value="DNA-DIRECTED RNA POLYMERASE III"/>
    <property type="match status" value="1"/>
</dbReference>
<evidence type="ECO:0000256" key="2">
    <source>
        <dbReference type="ARBA" id="ARBA00008352"/>
    </source>
</evidence>
<dbReference type="GO" id="GO:0005666">
    <property type="term" value="C:RNA polymerase III complex"/>
    <property type="evidence" value="ECO:0007669"/>
    <property type="project" value="UniProtKB-UniRule"/>
</dbReference>
<evidence type="ECO:0000313" key="7">
    <source>
        <dbReference type="Proteomes" id="UP000887226"/>
    </source>
</evidence>
<keyword evidence="3 4" id="KW-0539">Nucleus</keyword>
<feature type="region of interest" description="Disordered" evidence="5">
    <location>
        <begin position="174"/>
        <end position="249"/>
    </location>
</feature>
<evidence type="ECO:0000256" key="1">
    <source>
        <dbReference type="ARBA" id="ARBA00004123"/>
    </source>
</evidence>
<evidence type="ECO:0000256" key="3">
    <source>
        <dbReference type="ARBA" id="ARBA00023242"/>
    </source>
</evidence>
<dbReference type="GO" id="GO:0006383">
    <property type="term" value="P:transcription by RNA polymerase III"/>
    <property type="evidence" value="ECO:0007669"/>
    <property type="project" value="UniProtKB-UniRule"/>
</dbReference>
<comment type="similarity">
    <text evidence="2 4">Belongs to the eukaryotic RPC7 RNA polymerase subunit family.</text>
</comment>
<evidence type="ECO:0000313" key="6">
    <source>
        <dbReference type="EMBL" id="KAG9244392.1"/>
    </source>
</evidence>
<dbReference type="EMBL" id="MU253909">
    <property type="protein sequence ID" value="KAG9244392.1"/>
    <property type="molecule type" value="Genomic_DNA"/>
</dbReference>
<dbReference type="OrthoDB" id="5377312at2759"/>
<dbReference type="PIRSF" id="PIRSF000777">
    <property type="entry name" value="RNA_polIII_C31"/>
    <property type="match status" value="1"/>
</dbReference>
<name>A0A9P8CF25_9HELO</name>
<comment type="function">
    <text evidence="4">DNA-dependent RNA polymerase catalyzes the transcription of DNA into RNA using the four ribonucleoside triphosphates as substrates. Specific peripheric component of RNA polymerase III which synthesizes small RNAs, such as 5S rRNA and tRNAs.</text>
</comment>
<comment type="subunit">
    <text evidence="4">Component of the RNA polymerase III (Pol III) complex.</text>
</comment>
<proteinExistence type="inferred from homology"/>
<dbReference type="Proteomes" id="UP000887226">
    <property type="component" value="Unassembled WGS sequence"/>
</dbReference>